<comment type="caution">
    <text evidence="2">The sequence shown here is derived from an EMBL/GenBank/DDBJ whole genome shotgun (WGS) entry which is preliminary data.</text>
</comment>
<dbReference type="Gene3D" id="2.60.40.10">
    <property type="entry name" value="Immunoglobulins"/>
    <property type="match status" value="8"/>
</dbReference>
<evidence type="ECO:0000313" key="3">
    <source>
        <dbReference type="EMBL" id="PJZ63081.1"/>
    </source>
</evidence>
<dbReference type="PANTHER" id="PTHR35812:SF1">
    <property type="entry name" value="LIPOPROTEIN"/>
    <property type="match status" value="1"/>
</dbReference>
<dbReference type="GO" id="GO:0016020">
    <property type="term" value="C:membrane"/>
    <property type="evidence" value="ECO:0007669"/>
    <property type="project" value="InterPro"/>
</dbReference>
<dbReference type="Pfam" id="PF05345">
    <property type="entry name" value="He_PIG"/>
    <property type="match status" value="6"/>
</dbReference>
<dbReference type="PANTHER" id="PTHR35812">
    <property type="entry name" value="LIPOPROTEIN"/>
    <property type="match status" value="1"/>
</dbReference>
<evidence type="ECO:0000313" key="5">
    <source>
        <dbReference type="Proteomes" id="UP000232188"/>
    </source>
</evidence>
<dbReference type="InterPro" id="IPR011460">
    <property type="entry name" value="Lcl_C"/>
</dbReference>
<dbReference type="SUPFAM" id="SSF49313">
    <property type="entry name" value="Cadherin-like"/>
    <property type="match status" value="4"/>
</dbReference>
<dbReference type="EMBL" id="NPDV01000007">
    <property type="protein sequence ID" value="PJZ53559.1"/>
    <property type="molecule type" value="Genomic_DNA"/>
</dbReference>
<organism evidence="2 5">
    <name type="scientific">Leptospira adleri</name>
    <dbReference type="NCBI Taxonomy" id="2023186"/>
    <lineage>
        <taxon>Bacteria</taxon>
        <taxon>Pseudomonadati</taxon>
        <taxon>Spirochaetota</taxon>
        <taxon>Spirochaetia</taxon>
        <taxon>Leptospirales</taxon>
        <taxon>Leptospiraceae</taxon>
        <taxon>Leptospira</taxon>
    </lineage>
</organism>
<dbReference type="Pfam" id="PF07603">
    <property type="entry name" value="Lcl_C"/>
    <property type="match status" value="1"/>
</dbReference>
<dbReference type="InterPro" id="IPR015919">
    <property type="entry name" value="Cadherin-like_sf"/>
</dbReference>
<dbReference type="GO" id="GO:0005509">
    <property type="term" value="F:calcium ion binding"/>
    <property type="evidence" value="ECO:0007669"/>
    <property type="project" value="InterPro"/>
</dbReference>
<accession>A0A2M9YPV7</accession>
<dbReference type="InterPro" id="IPR013783">
    <property type="entry name" value="Ig-like_fold"/>
</dbReference>
<gene>
    <name evidence="3" type="ORF">CH376_05130</name>
    <name evidence="2" type="ORF">CH380_09770</name>
</gene>
<keyword evidence="4" id="KW-1185">Reference proteome</keyword>
<proteinExistence type="predicted"/>
<evidence type="ECO:0000259" key="1">
    <source>
        <dbReference type="Pfam" id="PF07603"/>
    </source>
</evidence>
<dbReference type="Proteomes" id="UP000232188">
    <property type="component" value="Unassembled WGS sequence"/>
</dbReference>
<reference evidence="4 5" key="1">
    <citation type="submission" date="2017-07" db="EMBL/GenBank/DDBJ databases">
        <title>Leptospira spp. isolated from tropical soils.</title>
        <authorList>
            <person name="Thibeaux R."/>
            <person name="Iraola G."/>
            <person name="Ferres I."/>
            <person name="Bierque E."/>
            <person name="Girault D."/>
            <person name="Soupe-Gilbert M.-E."/>
            <person name="Picardeau M."/>
            <person name="Goarant C."/>
        </authorList>
    </citation>
    <scope>NUCLEOTIDE SEQUENCE [LARGE SCALE GENOMIC DNA]</scope>
    <source>
        <strain evidence="2 5">FH2-B-C1</strain>
        <strain evidence="3 4">FH2-B-D1</strain>
    </source>
</reference>
<feature type="domain" description="Lcl C-terminal" evidence="1">
    <location>
        <begin position="834"/>
        <end position="969"/>
    </location>
</feature>
<protein>
    <recommendedName>
        <fullName evidence="1">Lcl C-terminal domain-containing protein</fullName>
    </recommendedName>
</protein>
<evidence type="ECO:0000313" key="4">
    <source>
        <dbReference type="Proteomes" id="UP000232149"/>
    </source>
</evidence>
<name>A0A2M9YPV7_9LEPT</name>
<dbReference type="EMBL" id="NPDU01000009">
    <property type="protein sequence ID" value="PJZ63081.1"/>
    <property type="molecule type" value="Genomic_DNA"/>
</dbReference>
<sequence>MQIFANGNRLFLENNSSWLKDWGKSFYFFLKQPILLNCRKFLILWFCILAISTGCVQGNGGSFNFKGIFGPLGLSSDLNVPISVNYSGSPYVFTKDAAISGITPDLTGNIQSCSSNPSLPSGLVLNNHCVISGTPTIAQSATNYSITASNGSAAKTIILVITVDANPPTSFAYSLSSFAFTRHASASPVHPFVTGTVTSCSSDIPLPAGLTLSSDCTITGAPTVAQPSTNYTITASNAFGNASVVISIAVNETAPTSLNYAGNPFVLTKDTPIASIIPTITGTVTSCSTDISLPSGLTINSTTCAISGTPNTVQTATNYIVTASNAFGSISRNINITVNLAPPSALNYAGGPFIFSQGATITTLNPSITGTITNCVTDIPLPVGLAINAMTCAISGTPTSTQAATNYLVTASNAFGSISTGISITVNLAPPSGLNYAGSPYVFTKDAVIATVTPTITGTVTNCTTDISLPAGLSIHSITCAISGTPTLTQGPTNYNVTASNAFGSTTQTITISVNVAPPSALNYAGSPFVFTQNATISSVTPTFTGTATSCTTDIALPTGLAIDSTTCVISGTPTVPQAATNYVVTAGNSSGNTTRTISIAVNIEPPSLLNYAGSPFTFTQGAAVTTITPAVIGTVTSCSTDIPLPAGLSVGSNCAISGTPTSTQAATNYVVTASNSSGNTTKTISIAINMPPPSGLNYAGSPFVFTKNTTIAIATPTFSGTVTSCSTDIALPAGLTINSTTCAISGTPTGIQASANYVVTASNASGSTTKTISIMVFGKPPQKTNQIQCWDGSGMLDATCSLASSLGQDGKLQNGTAASFTGPILVGASDYITVDNNSGMVWTTCQLGRTGSTCTGGSNTFYSSRANGTAACSALDSLNAGAGYGNKHGWRIPTIAELESLVDYNNSTGPGSSNPKTYTTSFPGTDAGYYFLSSDSYVPSAGAILVLYFSSGATVGSADSGSFRVRCITNGP</sequence>
<dbReference type="Proteomes" id="UP000232149">
    <property type="component" value="Unassembled WGS sequence"/>
</dbReference>
<evidence type="ECO:0000313" key="2">
    <source>
        <dbReference type="EMBL" id="PJZ53559.1"/>
    </source>
</evidence>
<dbReference type="AlphaFoldDB" id="A0A2M9YPV7"/>